<dbReference type="OrthoDB" id="3398186at2"/>
<dbReference type="InterPro" id="IPR036410">
    <property type="entry name" value="HSP_DnaJ_Cys-rich_dom_sf"/>
</dbReference>
<gene>
    <name evidence="1" type="ORF">SAMN05421874_124121</name>
</gene>
<dbReference type="EMBL" id="FNFB01000024">
    <property type="protein sequence ID" value="SDL59819.1"/>
    <property type="molecule type" value="Genomic_DNA"/>
</dbReference>
<evidence type="ECO:0000313" key="2">
    <source>
        <dbReference type="Proteomes" id="UP000198683"/>
    </source>
</evidence>
<keyword evidence="2" id="KW-1185">Reference proteome</keyword>
<accession>A0A1G9LCU4</accession>
<name>A0A1G9LCU4_9ACTN</name>
<dbReference type="Proteomes" id="UP000198683">
    <property type="component" value="Unassembled WGS sequence"/>
</dbReference>
<dbReference type="RefSeq" id="WP_090771396.1">
    <property type="nucleotide sequence ID" value="NZ_FNFB01000024.1"/>
</dbReference>
<reference evidence="1 2" key="1">
    <citation type="submission" date="2016-10" db="EMBL/GenBank/DDBJ databases">
        <authorList>
            <person name="de Groot N.N."/>
        </authorList>
    </citation>
    <scope>NUCLEOTIDE SEQUENCE [LARGE SCALE GENOMIC DNA]</scope>
    <source>
        <strain evidence="1 2">CGMCC 4.5681</strain>
    </source>
</reference>
<protein>
    <submittedName>
        <fullName evidence="1">Uncharacterized protein</fullName>
    </submittedName>
</protein>
<sequence>MTPAQFVVSAVIVTVLFITVRYAAECYIRPFRRCRACQGKGRKPNRIGRGTHDCRRCRGTGLRLRIGRHLWNHARALHRDATR</sequence>
<dbReference type="STRING" id="683260.SAMN05421874_124121"/>
<evidence type="ECO:0000313" key="1">
    <source>
        <dbReference type="EMBL" id="SDL59819.1"/>
    </source>
</evidence>
<proteinExistence type="predicted"/>
<dbReference type="AlphaFoldDB" id="A0A1G9LCU4"/>
<dbReference type="SUPFAM" id="SSF57938">
    <property type="entry name" value="DnaJ/Hsp40 cysteine-rich domain"/>
    <property type="match status" value="1"/>
</dbReference>
<organism evidence="1 2">
    <name type="scientific">Nonomuraea maritima</name>
    <dbReference type="NCBI Taxonomy" id="683260"/>
    <lineage>
        <taxon>Bacteria</taxon>
        <taxon>Bacillati</taxon>
        <taxon>Actinomycetota</taxon>
        <taxon>Actinomycetes</taxon>
        <taxon>Streptosporangiales</taxon>
        <taxon>Streptosporangiaceae</taxon>
        <taxon>Nonomuraea</taxon>
    </lineage>
</organism>